<dbReference type="EMBL" id="JAHKSW010000018">
    <property type="protein sequence ID" value="KAG7321063.1"/>
    <property type="molecule type" value="Genomic_DNA"/>
</dbReference>
<evidence type="ECO:0000313" key="3">
    <source>
        <dbReference type="Proteomes" id="UP000824219"/>
    </source>
</evidence>
<feature type="region of interest" description="Disordered" evidence="1">
    <location>
        <begin position="35"/>
        <end position="75"/>
    </location>
</feature>
<dbReference type="Proteomes" id="UP000824219">
    <property type="component" value="Linkage Group LG18"/>
</dbReference>
<comment type="caution">
    <text evidence="2">The sequence shown here is derived from an EMBL/GenBank/DDBJ whole genome shotgun (WGS) entry which is preliminary data.</text>
</comment>
<keyword evidence="3" id="KW-1185">Reference proteome</keyword>
<evidence type="ECO:0000256" key="1">
    <source>
        <dbReference type="SAM" id="MobiDB-lite"/>
    </source>
</evidence>
<evidence type="ECO:0000313" key="2">
    <source>
        <dbReference type="EMBL" id="KAG7321063.1"/>
    </source>
</evidence>
<proteinExistence type="predicted"/>
<gene>
    <name evidence="2" type="ORF">KOW79_015478</name>
</gene>
<dbReference type="AlphaFoldDB" id="A0A9D3SIV2"/>
<feature type="compositionally biased region" description="Basic and acidic residues" evidence="1">
    <location>
        <begin position="61"/>
        <end position="75"/>
    </location>
</feature>
<feature type="compositionally biased region" description="Polar residues" evidence="1">
    <location>
        <begin position="45"/>
        <end position="54"/>
    </location>
</feature>
<protein>
    <submittedName>
        <fullName evidence="2">Uncharacterized protein</fullName>
    </submittedName>
</protein>
<accession>A0A9D3SIV2</accession>
<sequence>MPPNYQECLQLCSAPTSCHISYEVFAQGGGLSRCPGGSAVESKVNHPQWNSHNAASGPETSEARLPEEPKLDEPE</sequence>
<reference evidence="2 3" key="1">
    <citation type="submission" date="2021-06" db="EMBL/GenBank/DDBJ databases">
        <title>Chromosome-level genome assembly of the red-tail catfish (Hemibagrus wyckioides).</title>
        <authorList>
            <person name="Shao F."/>
        </authorList>
    </citation>
    <scope>NUCLEOTIDE SEQUENCE [LARGE SCALE GENOMIC DNA]</scope>
    <source>
        <strain evidence="2">EC202008001</strain>
        <tissue evidence="2">Blood</tissue>
    </source>
</reference>
<name>A0A9D3SIV2_9TELE</name>
<organism evidence="2 3">
    <name type="scientific">Hemibagrus wyckioides</name>
    <dbReference type="NCBI Taxonomy" id="337641"/>
    <lineage>
        <taxon>Eukaryota</taxon>
        <taxon>Metazoa</taxon>
        <taxon>Chordata</taxon>
        <taxon>Craniata</taxon>
        <taxon>Vertebrata</taxon>
        <taxon>Euteleostomi</taxon>
        <taxon>Actinopterygii</taxon>
        <taxon>Neopterygii</taxon>
        <taxon>Teleostei</taxon>
        <taxon>Ostariophysi</taxon>
        <taxon>Siluriformes</taxon>
        <taxon>Bagridae</taxon>
        <taxon>Hemibagrus</taxon>
    </lineage>
</organism>